<keyword evidence="3" id="KW-1185">Reference proteome</keyword>
<feature type="compositionally biased region" description="Polar residues" evidence="1">
    <location>
        <begin position="1"/>
        <end position="11"/>
    </location>
</feature>
<dbReference type="GeneID" id="7442745"/>
<proteinExistence type="predicted"/>
<protein>
    <submittedName>
        <fullName evidence="2">Uncharacterized protein</fullName>
    </submittedName>
</protein>
<dbReference type="EMBL" id="CM000643">
    <property type="protein sequence ID" value="EED91673.1"/>
    <property type="molecule type" value="Genomic_DNA"/>
</dbReference>
<evidence type="ECO:0000313" key="3">
    <source>
        <dbReference type="Proteomes" id="UP000001449"/>
    </source>
</evidence>
<name>B8C477_THAPS</name>
<sequence>MASNDEGTASPSKIDDGDGVAQTGSTNGHASSPSRPTSTSSEAAGGRLHDLLSIGEIESALPASTHASSNGEPMSGGSCLEARLPLILRWLSAAQPLANVASSETSKQDGKYASSLPNPDRTVPLLEDVAASHPNAENVELLVSALAPSVCKDTIGKLPPLSRRKTQTNSTDATSWNTENLDVALERLSTHGVYELHKRRQEQLHLPGKRQKIDSADGYIATHADGDDSDMESADKEQDMMKVEASTDSLSSFFARASSAANDSHEAALRSALRELVGLVKASLRSAITVCGPSLESGHVDTANAFFKETGFVTPGLSVQSDSLFAEKDSMMSSIGGGWSGLAVMLPILMHHSPVLRHEHVALTNECASITVYQNALCRAALPQTPNLIVHMAANCPSSIPCLLRGIINAYQLSEKYKQSQSIAANSSKGPEAQHSGASVPDIIRTSVESIQQIASLSQCEAYNAITMLKELNIMDELVLSLLIEHDSVGAVSFIVEKLSSSLEVIPRSSSTHGHPDTSGEDVHCRSRGFRRRKVKFECSLSLRQRMMTGETSVNPSLNEAKQCISNLQKVLVADKSLAERAKLCVSKCIASAVGYKQNGQGTLGAGFGEIALIVQAYALLVYCTGIVECETTIKIIGSLPSLMTTSEEVIPNASSSDGVYKLALCTAIIVSSKMPQDENESSVAKKACLECIQSLLSHPMSINGIIFASRLVGFIKANDVEGFGKLVLSIICATGVGGGRPLPEKHNASQLSHICRWLSSKMEDETLETIHRQGFTASSVMHDPIAVVEAMRRSNSQTSNNLDDLVKAILSDPIMCSEVISNQRAGEMVQEAVKMLTRRPSPHIPLILPLTLERLVLAIPWGKVGSKDDETNKLLSQFVMQLLYALAFLEDEPESPFVINPRSLPLKESLCFVSLSKQSGGKSDNVVEVIAILKESISKHCPDIIKSMETSSWRHTEKNYQHVTAPTPAMFCKAIQAHLRAACPTDPSGTRLEQMFTICSSTYPMSELHRSMQRSIASHESKRICLEMQRNTCGFVFESSDANTLNAHCEMSVNMIRLILSRRQGIVATLIKQGLSDQSVDWLVECVPESFVDAPMLLSLLSEKGLLTAPERLQVADASLRIAIVNSKGEAVADRLVNASLSVLVDLFQLAIGPQPSIQSTA</sequence>
<reference evidence="2 3" key="1">
    <citation type="journal article" date="2004" name="Science">
        <title>The genome of the diatom Thalassiosira pseudonana: ecology, evolution, and metabolism.</title>
        <authorList>
            <person name="Armbrust E.V."/>
            <person name="Berges J.A."/>
            <person name="Bowler C."/>
            <person name="Green B.R."/>
            <person name="Martinez D."/>
            <person name="Putnam N.H."/>
            <person name="Zhou S."/>
            <person name="Allen A.E."/>
            <person name="Apt K.E."/>
            <person name="Bechner M."/>
            <person name="Brzezinski M.A."/>
            <person name="Chaal B.K."/>
            <person name="Chiovitti A."/>
            <person name="Davis A.K."/>
            <person name="Demarest M.S."/>
            <person name="Detter J.C."/>
            <person name="Glavina T."/>
            <person name="Goodstein D."/>
            <person name="Hadi M.Z."/>
            <person name="Hellsten U."/>
            <person name="Hildebrand M."/>
            <person name="Jenkins B.D."/>
            <person name="Jurka J."/>
            <person name="Kapitonov V.V."/>
            <person name="Kroger N."/>
            <person name="Lau W.W."/>
            <person name="Lane T.W."/>
            <person name="Larimer F.W."/>
            <person name="Lippmeier J.C."/>
            <person name="Lucas S."/>
            <person name="Medina M."/>
            <person name="Montsant A."/>
            <person name="Obornik M."/>
            <person name="Parker M.S."/>
            <person name="Palenik B."/>
            <person name="Pazour G.J."/>
            <person name="Richardson P.M."/>
            <person name="Rynearson T.A."/>
            <person name="Saito M.A."/>
            <person name="Schwartz D.C."/>
            <person name="Thamatrakoln K."/>
            <person name="Valentin K."/>
            <person name="Vardi A."/>
            <person name="Wilkerson F.P."/>
            <person name="Rokhsar D.S."/>
        </authorList>
    </citation>
    <scope>NUCLEOTIDE SEQUENCE [LARGE SCALE GENOMIC DNA]</scope>
    <source>
        <strain evidence="2 3">CCMP1335</strain>
    </source>
</reference>
<dbReference type="RefSeq" id="XP_002291566.1">
    <property type="nucleotide sequence ID" value="XM_002291530.1"/>
</dbReference>
<dbReference type="HOGENOM" id="CLU_274119_0_0_1"/>
<dbReference type="PaxDb" id="35128-Thaps6400"/>
<dbReference type="eggNOG" id="ENOG502SQWD">
    <property type="taxonomic scope" value="Eukaryota"/>
</dbReference>
<dbReference type="AlphaFoldDB" id="B8C477"/>
<feature type="region of interest" description="Disordered" evidence="1">
    <location>
        <begin position="101"/>
        <end position="120"/>
    </location>
</feature>
<accession>B8C477</accession>
<dbReference type="KEGG" id="tps:THAPSDRAFT_6400"/>
<dbReference type="InParanoid" id="B8C477"/>
<evidence type="ECO:0000313" key="2">
    <source>
        <dbReference type="EMBL" id="EED91673.1"/>
    </source>
</evidence>
<dbReference type="OMA" id="CEWASAN"/>
<feature type="region of interest" description="Disordered" evidence="1">
    <location>
        <begin position="1"/>
        <end position="47"/>
    </location>
</feature>
<organism evidence="2 3">
    <name type="scientific">Thalassiosira pseudonana</name>
    <name type="common">Marine diatom</name>
    <name type="synonym">Cyclotella nana</name>
    <dbReference type="NCBI Taxonomy" id="35128"/>
    <lineage>
        <taxon>Eukaryota</taxon>
        <taxon>Sar</taxon>
        <taxon>Stramenopiles</taxon>
        <taxon>Ochrophyta</taxon>
        <taxon>Bacillariophyta</taxon>
        <taxon>Coscinodiscophyceae</taxon>
        <taxon>Thalassiosirophycidae</taxon>
        <taxon>Thalassiosirales</taxon>
        <taxon>Thalassiosiraceae</taxon>
        <taxon>Thalassiosira</taxon>
    </lineage>
</organism>
<gene>
    <name evidence="2" type="ORF">THAPSDRAFT_6400</name>
</gene>
<dbReference type="Proteomes" id="UP000001449">
    <property type="component" value="Chromosome 6"/>
</dbReference>
<feature type="compositionally biased region" description="Low complexity" evidence="1">
    <location>
        <begin position="31"/>
        <end position="41"/>
    </location>
</feature>
<evidence type="ECO:0000256" key="1">
    <source>
        <dbReference type="SAM" id="MobiDB-lite"/>
    </source>
</evidence>
<reference evidence="2 3" key="2">
    <citation type="journal article" date="2008" name="Nature">
        <title>The Phaeodactylum genome reveals the evolutionary history of diatom genomes.</title>
        <authorList>
            <person name="Bowler C."/>
            <person name="Allen A.E."/>
            <person name="Badger J.H."/>
            <person name="Grimwood J."/>
            <person name="Jabbari K."/>
            <person name="Kuo A."/>
            <person name="Maheswari U."/>
            <person name="Martens C."/>
            <person name="Maumus F."/>
            <person name="Otillar R.P."/>
            <person name="Rayko E."/>
            <person name="Salamov A."/>
            <person name="Vandepoele K."/>
            <person name="Beszteri B."/>
            <person name="Gruber A."/>
            <person name="Heijde M."/>
            <person name="Katinka M."/>
            <person name="Mock T."/>
            <person name="Valentin K."/>
            <person name="Verret F."/>
            <person name="Berges J.A."/>
            <person name="Brownlee C."/>
            <person name="Cadoret J.P."/>
            <person name="Chiovitti A."/>
            <person name="Choi C.J."/>
            <person name="Coesel S."/>
            <person name="De Martino A."/>
            <person name="Detter J.C."/>
            <person name="Durkin C."/>
            <person name="Falciatore A."/>
            <person name="Fournet J."/>
            <person name="Haruta M."/>
            <person name="Huysman M.J."/>
            <person name="Jenkins B.D."/>
            <person name="Jiroutova K."/>
            <person name="Jorgensen R.E."/>
            <person name="Joubert Y."/>
            <person name="Kaplan A."/>
            <person name="Kroger N."/>
            <person name="Kroth P.G."/>
            <person name="La Roche J."/>
            <person name="Lindquist E."/>
            <person name="Lommer M."/>
            <person name="Martin-Jezequel V."/>
            <person name="Lopez P.J."/>
            <person name="Lucas S."/>
            <person name="Mangogna M."/>
            <person name="McGinnis K."/>
            <person name="Medlin L.K."/>
            <person name="Montsant A."/>
            <person name="Oudot-Le Secq M.P."/>
            <person name="Napoli C."/>
            <person name="Obornik M."/>
            <person name="Parker M.S."/>
            <person name="Petit J.L."/>
            <person name="Porcel B.M."/>
            <person name="Poulsen N."/>
            <person name="Robison M."/>
            <person name="Rychlewski L."/>
            <person name="Rynearson T.A."/>
            <person name="Schmutz J."/>
            <person name="Shapiro H."/>
            <person name="Siaut M."/>
            <person name="Stanley M."/>
            <person name="Sussman M.R."/>
            <person name="Taylor A.R."/>
            <person name="Vardi A."/>
            <person name="von Dassow P."/>
            <person name="Vyverman W."/>
            <person name="Willis A."/>
            <person name="Wyrwicz L.S."/>
            <person name="Rokhsar D.S."/>
            <person name="Weissenbach J."/>
            <person name="Armbrust E.V."/>
            <person name="Green B.R."/>
            <person name="Van de Peer Y."/>
            <person name="Grigoriev I.V."/>
        </authorList>
    </citation>
    <scope>NUCLEOTIDE SEQUENCE [LARGE SCALE GENOMIC DNA]</scope>
    <source>
        <strain evidence="2 3">CCMP1335</strain>
    </source>
</reference>